<evidence type="ECO:0000313" key="3">
    <source>
        <dbReference type="Proteomes" id="UP000028045"/>
    </source>
</evidence>
<evidence type="ECO:0000256" key="1">
    <source>
        <dbReference type="SAM" id="MobiDB-lite"/>
    </source>
</evidence>
<gene>
    <name evidence="2" type="ORF">S7711_11489</name>
</gene>
<reference evidence="2 3" key="1">
    <citation type="journal article" date="2014" name="BMC Genomics">
        <title>Comparative genome sequencing reveals chemotype-specific gene clusters in the toxigenic black mold Stachybotrys.</title>
        <authorList>
            <person name="Semeiks J."/>
            <person name="Borek D."/>
            <person name="Otwinowski Z."/>
            <person name="Grishin N.V."/>
        </authorList>
    </citation>
    <scope>NUCLEOTIDE SEQUENCE [LARGE SCALE GENOMIC DNA]</scope>
    <source>
        <strain evidence="3">CBS 109288 / IBT 7711</strain>
    </source>
</reference>
<dbReference type="InterPro" id="IPR051678">
    <property type="entry name" value="AGP_Transferase"/>
</dbReference>
<dbReference type="EMBL" id="KL647870">
    <property type="protein sequence ID" value="KEY73236.1"/>
    <property type="molecule type" value="Genomic_DNA"/>
</dbReference>
<dbReference type="OrthoDB" id="5412996at2759"/>
<dbReference type="InterPro" id="IPR011009">
    <property type="entry name" value="Kinase-like_dom_sf"/>
</dbReference>
<feature type="compositionally biased region" description="Basic and acidic residues" evidence="1">
    <location>
        <begin position="464"/>
        <end position="473"/>
    </location>
</feature>
<dbReference type="Proteomes" id="UP000028045">
    <property type="component" value="Unassembled WGS sequence"/>
</dbReference>
<protein>
    <submittedName>
        <fullName evidence="2">Uncharacterized protein</fullName>
    </submittedName>
</protein>
<dbReference type="PANTHER" id="PTHR21310">
    <property type="entry name" value="AMINOGLYCOSIDE PHOSPHOTRANSFERASE-RELATED-RELATED"/>
    <property type="match status" value="1"/>
</dbReference>
<feature type="region of interest" description="Disordered" evidence="1">
    <location>
        <begin position="464"/>
        <end position="484"/>
    </location>
</feature>
<feature type="compositionally biased region" description="Polar residues" evidence="1">
    <location>
        <begin position="474"/>
        <end position="484"/>
    </location>
</feature>
<evidence type="ECO:0000313" key="2">
    <source>
        <dbReference type="EMBL" id="KEY73236.1"/>
    </source>
</evidence>
<accession>A0A084B6Q7</accession>
<dbReference type="SUPFAM" id="SSF56112">
    <property type="entry name" value="Protein kinase-like (PK-like)"/>
    <property type="match status" value="1"/>
</dbReference>
<organism evidence="2 3">
    <name type="scientific">Stachybotrys chartarum (strain CBS 109288 / IBT 7711)</name>
    <name type="common">Toxic black mold</name>
    <name type="synonym">Stilbospora chartarum</name>
    <dbReference type="NCBI Taxonomy" id="1280523"/>
    <lineage>
        <taxon>Eukaryota</taxon>
        <taxon>Fungi</taxon>
        <taxon>Dikarya</taxon>
        <taxon>Ascomycota</taxon>
        <taxon>Pezizomycotina</taxon>
        <taxon>Sordariomycetes</taxon>
        <taxon>Hypocreomycetidae</taxon>
        <taxon>Hypocreales</taxon>
        <taxon>Stachybotryaceae</taxon>
        <taxon>Stachybotrys</taxon>
    </lineage>
</organism>
<keyword evidence="3" id="KW-1185">Reference proteome</keyword>
<dbReference type="AlphaFoldDB" id="A0A084B6Q7"/>
<dbReference type="PANTHER" id="PTHR21310:SF37">
    <property type="entry name" value="AMINOGLYCOSIDE PHOSPHOTRANSFERASE DOMAIN-CONTAINING PROTEIN"/>
    <property type="match status" value="1"/>
</dbReference>
<dbReference type="HOGENOM" id="CLU_028906_3_1_1"/>
<name>A0A084B6Q7_STACB</name>
<proteinExistence type="predicted"/>
<sequence length="484" mass="55535">MEPNERIEIFHELQTKLWINKLHRARESGDLCQWAATFHPKGLTCQLKDGLYRGSFNAGSRVVFTDGTTWLVRFPLVGSVCDRYADEKTAMEVETLYLISEKTTIPVPKVRAWGIAADNALCLGPFIMMDFIDGVSLDTIIRADPTTRLMKHDINDSDIEFIYRQFANIWLELFQLNFDKIGCLPPIKTGFPVCARPLTLKLHDILQAGGVDCFGDRNKPISTALEYFHHIVSQDWKQLHEQANSVDGEYNARAKYALFKRLDSALPNFLHEKYIEGPFKLLCDDLGLANLIVRSQEDLTIVGVVDFEWSYIGPAQMFGSPWWLLQGRLNNWSTQYDKESGEIADRFAKNLQIFTRVLEEEERKRGRKELYELVKWSQHSGALWLNMVLSCGFNYGDSLPFTKLQECIRSKDRTPPTEQPDETDEMEAFGRQKALQLAQYDRDLETTKRDFNAVGSGNMTAEDFFSKFREPRHATNNNDGQNLG</sequence>